<evidence type="ECO:0000313" key="1">
    <source>
        <dbReference type="EMBL" id="PTE06413.1"/>
    </source>
</evidence>
<proteinExistence type="predicted"/>
<dbReference type="EMBL" id="PZJX01000069">
    <property type="protein sequence ID" value="PTE06413.1"/>
    <property type="molecule type" value="Genomic_DNA"/>
</dbReference>
<reference evidence="1 2" key="1">
    <citation type="submission" date="2018-03" db="EMBL/GenBank/DDBJ databases">
        <title>Genome sequence of the symbiotic type strain Mesorhizobium helmanticense CSLC115NT isolated from Lotus corniculatus nodules.</title>
        <authorList>
            <person name="Sannazzaro A.I."/>
            <person name="Torres Tejerizo G.A."/>
            <person name="Dip D."/>
            <person name="Caballero M."/>
            <person name="Pistorio M."/>
            <person name="Estrella M.J."/>
        </authorList>
    </citation>
    <scope>NUCLEOTIDE SEQUENCE [LARGE SCALE GENOMIC DNA]</scope>
    <source>
        <strain evidence="1 2">CSLC115N</strain>
    </source>
</reference>
<evidence type="ECO:0000313" key="2">
    <source>
        <dbReference type="Proteomes" id="UP000240259"/>
    </source>
</evidence>
<dbReference type="Proteomes" id="UP000240259">
    <property type="component" value="Unassembled WGS sequence"/>
</dbReference>
<organism evidence="1 2">
    <name type="scientific">Mesorhizobium helmanticense</name>
    <dbReference type="NCBI Taxonomy" id="1776423"/>
    <lineage>
        <taxon>Bacteria</taxon>
        <taxon>Pseudomonadati</taxon>
        <taxon>Pseudomonadota</taxon>
        <taxon>Alphaproteobacteria</taxon>
        <taxon>Hyphomicrobiales</taxon>
        <taxon>Phyllobacteriaceae</taxon>
        <taxon>Mesorhizobium</taxon>
    </lineage>
</organism>
<accession>A0A2T4ILC9</accession>
<protein>
    <submittedName>
        <fullName evidence="1">Uncharacterized protein</fullName>
    </submittedName>
</protein>
<name>A0A2T4ILC9_9HYPH</name>
<gene>
    <name evidence="1" type="ORF">C9427_31840</name>
</gene>
<sequence length="60" mass="6547">MTIIHQGGTRIHREHCQIEGAYQESFDWAEVGQGRDIRNIASPQAPAPVPAYAGAGIDCR</sequence>
<comment type="caution">
    <text evidence="1">The sequence shown here is derived from an EMBL/GenBank/DDBJ whole genome shotgun (WGS) entry which is preliminary data.</text>
</comment>
<keyword evidence="2" id="KW-1185">Reference proteome</keyword>
<dbReference type="AlphaFoldDB" id="A0A2T4ILC9"/>